<feature type="domain" description="AAA" evidence="1">
    <location>
        <begin position="6"/>
        <end position="61"/>
    </location>
</feature>
<dbReference type="EMBL" id="PXYY01000083">
    <property type="protein sequence ID" value="PSJ79662.1"/>
    <property type="molecule type" value="Genomic_DNA"/>
</dbReference>
<organism evidence="2 3">
    <name type="scientific">Neisseria iguanae</name>
    <dbReference type="NCBI Taxonomy" id="90242"/>
    <lineage>
        <taxon>Bacteria</taxon>
        <taxon>Pseudomonadati</taxon>
        <taxon>Pseudomonadota</taxon>
        <taxon>Betaproteobacteria</taxon>
        <taxon>Neisseriales</taxon>
        <taxon>Neisseriaceae</taxon>
        <taxon>Neisseria</taxon>
    </lineage>
</organism>
<accession>A0A2P7TY58</accession>
<gene>
    <name evidence="2" type="ORF">C7N83_10820</name>
</gene>
<keyword evidence="3" id="KW-1185">Reference proteome</keyword>
<reference evidence="2 3" key="1">
    <citation type="submission" date="2018-03" db="EMBL/GenBank/DDBJ databases">
        <title>Neisseria weixii sp. nov., isolated from the intestinal contents of Tibetan Plateau pika (Ochotona curzoniae) in Yushu, Qinghai Province, China.</title>
        <authorList>
            <person name="Gui Z."/>
        </authorList>
    </citation>
    <scope>NUCLEOTIDE SEQUENCE [LARGE SCALE GENOMIC DNA]</scope>
    <source>
        <strain evidence="2 3">ATCC 51483</strain>
    </source>
</reference>
<comment type="caution">
    <text evidence="2">The sequence shown here is derived from an EMBL/GenBank/DDBJ whole genome shotgun (WGS) entry which is preliminary data.</text>
</comment>
<sequence length="69" mass="8047">MGKDLIKVFTGQRCVGKSDLLFQIMQEINKREDNAAIIYVNQENLAFTRLKTDQDLNNYIKVQKKTNIK</sequence>
<dbReference type="Proteomes" id="UP000241868">
    <property type="component" value="Unassembled WGS sequence"/>
</dbReference>
<dbReference type="AlphaFoldDB" id="A0A2P7TY58"/>
<evidence type="ECO:0000313" key="2">
    <source>
        <dbReference type="EMBL" id="PSJ79662.1"/>
    </source>
</evidence>
<dbReference type="InterPro" id="IPR041682">
    <property type="entry name" value="AAA_14"/>
</dbReference>
<dbReference type="Pfam" id="PF13173">
    <property type="entry name" value="AAA_14"/>
    <property type="match status" value="1"/>
</dbReference>
<name>A0A2P7TY58_9NEIS</name>
<evidence type="ECO:0000259" key="1">
    <source>
        <dbReference type="Pfam" id="PF13173"/>
    </source>
</evidence>
<protein>
    <recommendedName>
        <fullName evidence="1">AAA domain-containing protein</fullName>
    </recommendedName>
</protein>
<evidence type="ECO:0000313" key="3">
    <source>
        <dbReference type="Proteomes" id="UP000241868"/>
    </source>
</evidence>
<proteinExistence type="predicted"/>
<dbReference type="OrthoDB" id="9801684at2"/>